<accession>A0AAD6TU30</accession>
<evidence type="ECO:0000313" key="1">
    <source>
        <dbReference type="EMBL" id="KAJ7079605.1"/>
    </source>
</evidence>
<keyword evidence="2" id="KW-1185">Reference proteome</keyword>
<reference evidence="1" key="1">
    <citation type="submission" date="2023-03" db="EMBL/GenBank/DDBJ databases">
        <title>Massive genome expansion in bonnet fungi (Mycena s.s.) driven by repeated elements and novel gene families across ecological guilds.</title>
        <authorList>
            <consortium name="Lawrence Berkeley National Laboratory"/>
            <person name="Harder C.B."/>
            <person name="Miyauchi S."/>
            <person name="Viragh M."/>
            <person name="Kuo A."/>
            <person name="Thoen E."/>
            <person name="Andreopoulos B."/>
            <person name="Lu D."/>
            <person name="Skrede I."/>
            <person name="Drula E."/>
            <person name="Henrissat B."/>
            <person name="Morin E."/>
            <person name="Kohler A."/>
            <person name="Barry K."/>
            <person name="LaButti K."/>
            <person name="Morin E."/>
            <person name="Salamov A."/>
            <person name="Lipzen A."/>
            <person name="Mereny Z."/>
            <person name="Hegedus B."/>
            <person name="Baldrian P."/>
            <person name="Stursova M."/>
            <person name="Weitz H."/>
            <person name="Taylor A."/>
            <person name="Grigoriev I.V."/>
            <person name="Nagy L.G."/>
            <person name="Martin F."/>
            <person name="Kauserud H."/>
        </authorList>
    </citation>
    <scope>NUCLEOTIDE SEQUENCE</scope>
    <source>
        <strain evidence="1">CBHHK173m</strain>
    </source>
</reference>
<dbReference type="Proteomes" id="UP001222325">
    <property type="component" value="Unassembled WGS sequence"/>
</dbReference>
<dbReference type="AlphaFoldDB" id="A0AAD6TU30"/>
<feature type="non-terminal residue" evidence="1">
    <location>
        <position position="100"/>
    </location>
</feature>
<name>A0AAD6TU30_9AGAR</name>
<organism evidence="1 2">
    <name type="scientific">Mycena belliarum</name>
    <dbReference type="NCBI Taxonomy" id="1033014"/>
    <lineage>
        <taxon>Eukaryota</taxon>
        <taxon>Fungi</taxon>
        <taxon>Dikarya</taxon>
        <taxon>Basidiomycota</taxon>
        <taxon>Agaricomycotina</taxon>
        <taxon>Agaricomycetes</taxon>
        <taxon>Agaricomycetidae</taxon>
        <taxon>Agaricales</taxon>
        <taxon>Marasmiineae</taxon>
        <taxon>Mycenaceae</taxon>
        <taxon>Mycena</taxon>
    </lineage>
</organism>
<comment type="caution">
    <text evidence="1">The sequence shown here is derived from an EMBL/GenBank/DDBJ whole genome shotgun (WGS) entry which is preliminary data.</text>
</comment>
<evidence type="ECO:0008006" key="3">
    <source>
        <dbReference type="Google" id="ProtNLM"/>
    </source>
</evidence>
<sequence>YCLVGLECCLLKCLTLLIDMRIREWAETNNIPYSQNGFRERYRTHNNSYILRYVIDRARAEGRRPLYVAFMDLTNVFPSTDLPTLWMTLYAAGVSGPLFD</sequence>
<protein>
    <recommendedName>
        <fullName evidence="3">Reverse transcriptase domain-containing protein</fullName>
    </recommendedName>
</protein>
<proteinExistence type="predicted"/>
<evidence type="ECO:0000313" key="2">
    <source>
        <dbReference type="Proteomes" id="UP001222325"/>
    </source>
</evidence>
<dbReference type="EMBL" id="JARJCN010000059">
    <property type="protein sequence ID" value="KAJ7079605.1"/>
    <property type="molecule type" value="Genomic_DNA"/>
</dbReference>
<feature type="non-terminal residue" evidence="1">
    <location>
        <position position="1"/>
    </location>
</feature>
<gene>
    <name evidence="1" type="ORF">B0H15DRAFT_735397</name>
</gene>